<dbReference type="AlphaFoldDB" id="A0A2H9TLB6"/>
<dbReference type="PANTHER" id="PTHR47969">
    <property type="entry name" value="CHROMOSOME-ASSOCIATED KINESIN KIF4A-RELATED"/>
    <property type="match status" value="1"/>
</dbReference>
<dbReference type="GO" id="GO:0051231">
    <property type="term" value="P:spindle elongation"/>
    <property type="evidence" value="ECO:0007669"/>
    <property type="project" value="TreeGrafter"/>
</dbReference>
<dbReference type="OrthoDB" id="3176171at2759"/>
<dbReference type="PANTHER" id="PTHR47969:SF9">
    <property type="entry name" value="KINESIN-LIKE PROTEIN"/>
    <property type="match status" value="1"/>
</dbReference>
<evidence type="ECO:0000256" key="2">
    <source>
        <dbReference type="SAM" id="MobiDB-lite"/>
    </source>
</evidence>
<sequence>MLAAKGPQRLSPSASPTGPAAVRAILRARPKLAQEPKNAALTLHGRTARLPNPRNPTELLAYTFDGCYGPESTQISLFATDVVPVVERTLAGYNATIFAYGNTGAGKTFTMEGTLAAPVQYLLEEIPKRQNRSPIPQATDLRISYLEIYKEKVYDLLSPNPASIDLPIREDANHQILIPDLTVTRVASLGEFERLWSRGIANRRTAATKLNAHSSRSHSCLTIQVPFGNTRVKLHLIDLAGSEDNRRTANAGERLIESGAINKSLFVLGQVVDALNLGASRIPYRDSKLTRLLQDSLGGHAYALIIANVASSDTMETNNTLNFASKTRLIENNVKLAEQIEERKRISDNVETVHRGKRVKSSSPATISSVDSKKSKENPFNTSQPSSLQTMILEKRIEEKVAQKLREMSKGTILSPLLKGNDLKSLLRMEATSPLSKKPRKPRQRRVNDDPLDPQVVQLMPLVEPELLRIFNYGTLKEIKELKEIGAKRAQAIMEQREEGDLQGMAVLVERGIITNKVLGKIIVANSLGHVDFVPAHPVLSMVKHNPIIMSDDL</sequence>
<dbReference type="PRINTS" id="PR00380">
    <property type="entry name" value="KINESINHEAVY"/>
</dbReference>
<dbReference type="GO" id="GO:0007018">
    <property type="term" value="P:microtubule-based movement"/>
    <property type="evidence" value="ECO:0007669"/>
    <property type="project" value="InterPro"/>
</dbReference>
<accession>A0A2H9TLB6</accession>
<dbReference type="Proteomes" id="UP000240830">
    <property type="component" value="Unassembled WGS sequence"/>
</dbReference>
<keyword evidence="1" id="KW-0547">Nucleotide-binding</keyword>
<name>A0A2H9TLB6_9FUNG</name>
<feature type="binding site" evidence="1">
    <location>
        <begin position="101"/>
        <end position="108"/>
    </location>
    <ligand>
        <name>ATP</name>
        <dbReference type="ChEBI" id="CHEBI:30616"/>
    </ligand>
</feature>
<evidence type="ECO:0000256" key="1">
    <source>
        <dbReference type="PROSITE-ProRule" id="PRU00283"/>
    </source>
</evidence>
<feature type="domain" description="Kinesin motor" evidence="3">
    <location>
        <begin position="21"/>
        <end position="330"/>
    </location>
</feature>
<dbReference type="EMBL" id="MTSL01000117">
    <property type="protein sequence ID" value="PJF18509.1"/>
    <property type="molecule type" value="Genomic_DNA"/>
</dbReference>
<evidence type="ECO:0000313" key="5">
    <source>
        <dbReference type="Proteomes" id="UP000240830"/>
    </source>
</evidence>
<feature type="compositionally biased region" description="Polar residues" evidence="2">
    <location>
        <begin position="378"/>
        <end position="387"/>
    </location>
</feature>
<dbReference type="PROSITE" id="PS50067">
    <property type="entry name" value="KINESIN_MOTOR_2"/>
    <property type="match status" value="1"/>
</dbReference>
<dbReference type="STRING" id="1246581.A0A2H9TLB6"/>
<dbReference type="GO" id="GO:0003777">
    <property type="term" value="F:microtubule motor activity"/>
    <property type="evidence" value="ECO:0007669"/>
    <property type="project" value="InterPro"/>
</dbReference>
<keyword evidence="1" id="KW-0067">ATP-binding</keyword>
<dbReference type="Pfam" id="PF00225">
    <property type="entry name" value="Kinesin"/>
    <property type="match status" value="1"/>
</dbReference>
<dbReference type="InterPro" id="IPR027417">
    <property type="entry name" value="P-loop_NTPase"/>
</dbReference>
<dbReference type="InterPro" id="IPR027640">
    <property type="entry name" value="Kinesin-like_fam"/>
</dbReference>
<comment type="caution">
    <text evidence="4">The sequence shown here is derived from an EMBL/GenBank/DDBJ whole genome shotgun (WGS) entry which is preliminary data.</text>
</comment>
<feature type="compositionally biased region" description="Polar residues" evidence="2">
    <location>
        <begin position="361"/>
        <end position="370"/>
    </location>
</feature>
<proteinExistence type="inferred from homology"/>
<keyword evidence="1" id="KW-0505">Motor protein</keyword>
<feature type="region of interest" description="Disordered" evidence="2">
    <location>
        <begin position="430"/>
        <end position="450"/>
    </location>
</feature>
<dbReference type="InterPro" id="IPR001752">
    <property type="entry name" value="Kinesin_motor_dom"/>
</dbReference>
<evidence type="ECO:0000313" key="4">
    <source>
        <dbReference type="EMBL" id="PJF18509.1"/>
    </source>
</evidence>
<protein>
    <submittedName>
        <fullName evidence="4">Kinesin-like protein</fullName>
    </submittedName>
</protein>
<evidence type="ECO:0000259" key="3">
    <source>
        <dbReference type="PROSITE" id="PS50067"/>
    </source>
</evidence>
<dbReference type="GO" id="GO:0008017">
    <property type="term" value="F:microtubule binding"/>
    <property type="evidence" value="ECO:0007669"/>
    <property type="project" value="InterPro"/>
</dbReference>
<dbReference type="GO" id="GO:0007052">
    <property type="term" value="P:mitotic spindle organization"/>
    <property type="evidence" value="ECO:0007669"/>
    <property type="project" value="TreeGrafter"/>
</dbReference>
<dbReference type="Gene3D" id="3.40.850.10">
    <property type="entry name" value="Kinesin motor domain"/>
    <property type="match status" value="1"/>
</dbReference>
<organism evidence="4 5">
    <name type="scientific">Paramicrosporidium saccamoebae</name>
    <dbReference type="NCBI Taxonomy" id="1246581"/>
    <lineage>
        <taxon>Eukaryota</taxon>
        <taxon>Fungi</taxon>
        <taxon>Fungi incertae sedis</taxon>
        <taxon>Cryptomycota</taxon>
        <taxon>Cryptomycota incertae sedis</taxon>
        <taxon>Paramicrosporidium</taxon>
    </lineage>
</organism>
<gene>
    <name evidence="4" type="ORF">PSACC_01672</name>
</gene>
<reference evidence="4 5" key="1">
    <citation type="submission" date="2016-10" db="EMBL/GenBank/DDBJ databases">
        <title>The genome of Paramicrosporidium saccamoebae is the missing link in understanding Cryptomycota and Microsporidia evolution.</title>
        <authorList>
            <person name="Quandt C.A."/>
            <person name="Beaudet D."/>
            <person name="Corsaro D."/>
            <person name="Michel R."/>
            <person name="Corradi N."/>
            <person name="James T."/>
        </authorList>
    </citation>
    <scope>NUCLEOTIDE SEQUENCE [LARGE SCALE GENOMIC DNA]</scope>
    <source>
        <strain evidence="4 5">KSL3</strain>
    </source>
</reference>
<dbReference type="GO" id="GO:0005524">
    <property type="term" value="F:ATP binding"/>
    <property type="evidence" value="ECO:0007669"/>
    <property type="project" value="UniProtKB-UniRule"/>
</dbReference>
<dbReference type="Gene3D" id="1.10.150.280">
    <property type="entry name" value="AF1531-like domain"/>
    <property type="match status" value="1"/>
</dbReference>
<dbReference type="InterPro" id="IPR036961">
    <property type="entry name" value="Kinesin_motor_dom_sf"/>
</dbReference>
<feature type="region of interest" description="Disordered" evidence="2">
    <location>
        <begin position="353"/>
        <end position="387"/>
    </location>
</feature>
<dbReference type="GO" id="GO:0005875">
    <property type="term" value="C:microtubule associated complex"/>
    <property type="evidence" value="ECO:0007669"/>
    <property type="project" value="TreeGrafter"/>
</dbReference>
<keyword evidence="5" id="KW-1185">Reference proteome</keyword>
<dbReference type="SMART" id="SM00129">
    <property type="entry name" value="KISc"/>
    <property type="match status" value="1"/>
</dbReference>
<dbReference type="SUPFAM" id="SSF52540">
    <property type="entry name" value="P-loop containing nucleoside triphosphate hydrolases"/>
    <property type="match status" value="1"/>
</dbReference>
<comment type="similarity">
    <text evidence="1">Belongs to the TRAFAC class myosin-kinesin ATPase superfamily. Kinesin family.</text>
</comment>